<keyword evidence="5 16" id="KW-0934">Plastid</keyword>
<keyword evidence="9 13" id="KW-0862">Zinc</keyword>
<feature type="binding site" evidence="13">
    <location>
        <position position="491"/>
    </location>
    <ligand>
        <name>Mg(2+)</name>
        <dbReference type="ChEBI" id="CHEBI:18420"/>
    </ligand>
</feature>
<dbReference type="GO" id="GO:0006351">
    <property type="term" value="P:DNA-templated transcription"/>
    <property type="evidence" value="ECO:0007669"/>
    <property type="project" value="UniProtKB-UniRule"/>
</dbReference>
<dbReference type="InterPro" id="IPR042102">
    <property type="entry name" value="RNA_pol_Rpb1_3_sf"/>
</dbReference>
<evidence type="ECO:0000256" key="11">
    <source>
        <dbReference type="ARBA" id="ARBA00023163"/>
    </source>
</evidence>
<dbReference type="InterPro" id="IPR045867">
    <property type="entry name" value="DNA-dir_RpoC_beta_prime"/>
</dbReference>
<feature type="binding site" evidence="13">
    <location>
        <position position="493"/>
    </location>
    <ligand>
        <name>Mg(2+)</name>
        <dbReference type="ChEBI" id="CHEBI:18420"/>
    </ligand>
</feature>
<comment type="cofactor">
    <cofactor evidence="13">
        <name>Mg(2+)</name>
        <dbReference type="ChEBI" id="CHEBI:18420"/>
    </cofactor>
    <text evidence="13">Binds 1 Mg(2+) ion per subunit.</text>
</comment>
<dbReference type="GO" id="GO:0008270">
    <property type="term" value="F:zinc ion binding"/>
    <property type="evidence" value="ECO:0007669"/>
    <property type="project" value="UniProtKB-UniRule"/>
</dbReference>
<comment type="catalytic activity">
    <reaction evidence="12 13 14">
        <text>RNA(n) + a ribonucleoside 5'-triphosphate = RNA(n+1) + diphosphate</text>
        <dbReference type="Rhea" id="RHEA:21248"/>
        <dbReference type="Rhea" id="RHEA-COMP:14527"/>
        <dbReference type="Rhea" id="RHEA-COMP:17342"/>
        <dbReference type="ChEBI" id="CHEBI:33019"/>
        <dbReference type="ChEBI" id="CHEBI:61557"/>
        <dbReference type="ChEBI" id="CHEBI:140395"/>
        <dbReference type="EC" id="2.7.7.6"/>
    </reaction>
</comment>
<dbReference type="GO" id="GO:0000428">
    <property type="term" value="C:DNA-directed RNA polymerase complex"/>
    <property type="evidence" value="ECO:0007669"/>
    <property type="project" value="UniProtKB-KW"/>
</dbReference>
<dbReference type="RefSeq" id="YP_008964025.1">
    <property type="nucleotide sequence ID" value="NC_023102.1"/>
</dbReference>
<name>V5NB01_AJURE</name>
<dbReference type="SMART" id="SM00663">
    <property type="entry name" value="RPOLA_N"/>
    <property type="match status" value="1"/>
</dbReference>
<dbReference type="FunFam" id="4.10.860.120:FF:000007">
    <property type="entry name" value="DNA-directed RNA polymerase subunit gamma"/>
    <property type="match status" value="1"/>
</dbReference>
<dbReference type="Gene3D" id="2.40.40.20">
    <property type="match status" value="1"/>
</dbReference>
<evidence type="ECO:0000256" key="8">
    <source>
        <dbReference type="ARBA" id="ARBA00022723"/>
    </source>
</evidence>
<evidence type="ECO:0000259" key="15">
    <source>
        <dbReference type="SMART" id="SM00663"/>
    </source>
</evidence>
<dbReference type="Pfam" id="PF04997">
    <property type="entry name" value="RNA_pol_Rpb1_1"/>
    <property type="match status" value="2"/>
</dbReference>
<proteinExistence type="inferred from homology"/>
<keyword evidence="11 13" id="KW-0804">Transcription</keyword>
<evidence type="ECO:0000256" key="13">
    <source>
        <dbReference type="HAMAP-Rule" id="MF_01323"/>
    </source>
</evidence>
<evidence type="ECO:0000256" key="1">
    <source>
        <dbReference type="ARBA" id="ARBA00004026"/>
    </source>
</evidence>
<evidence type="ECO:0000256" key="3">
    <source>
        <dbReference type="ARBA" id="ARBA00022478"/>
    </source>
</evidence>
<feature type="binding site" evidence="13">
    <location>
        <position position="90"/>
    </location>
    <ligand>
        <name>Zn(2+)</name>
        <dbReference type="ChEBI" id="CHEBI:29105"/>
    </ligand>
</feature>
<geneLocation type="plastid" evidence="16"/>
<dbReference type="SUPFAM" id="SSF64484">
    <property type="entry name" value="beta and beta-prime subunits of DNA dependent RNA-polymerase"/>
    <property type="match status" value="1"/>
</dbReference>
<dbReference type="GO" id="GO:0003677">
    <property type="term" value="F:DNA binding"/>
    <property type="evidence" value="ECO:0007669"/>
    <property type="project" value="UniProtKB-UniRule"/>
</dbReference>
<reference evidence="16" key="1">
    <citation type="journal article" date="2014" name="Mol. Biol. Evol.">
        <title>Unprecedented Heterogeneity in the Synonymous Substitution Rate within a Plant Genome.</title>
        <authorList>
            <person name="Zhu A."/>
            <person name="Guo W."/>
            <person name="Jain K."/>
            <person name="Mower J.P."/>
        </authorList>
    </citation>
    <scope>NUCLEOTIDE SEQUENCE</scope>
</reference>
<keyword evidence="10 13" id="KW-0460">Magnesium</keyword>
<comment type="similarity">
    <text evidence="2 13">Belongs to the RNA polymerase beta' chain family. RpoC1 subfamily.</text>
</comment>
<gene>
    <name evidence="13 16" type="primary">rpoC1</name>
</gene>
<evidence type="ECO:0000313" key="16">
    <source>
        <dbReference type="EMBL" id="AHA84939.1"/>
    </source>
</evidence>
<keyword evidence="8 13" id="KW-0479">Metal-binding</keyword>
<evidence type="ECO:0000256" key="7">
    <source>
        <dbReference type="ARBA" id="ARBA00022695"/>
    </source>
</evidence>
<dbReference type="Pfam" id="PF00623">
    <property type="entry name" value="RNA_pol_Rpb1_2"/>
    <property type="match status" value="2"/>
</dbReference>
<evidence type="ECO:0000256" key="9">
    <source>
        <dbReference type="ARBA" id="ARBA00022833"/>
    </source>
</evidence>
<protein>
    <recommendedName>
        <fullName evidence="13">DNA-directed RNA polymerase subunit gamma</fullName>
        <shortName evidence="13">RNAP subunit gamma</shortName>
        <ecNumber evidence="13">2.7.7.6</ecNumber>
    </recommendedName>
    <alternativeName>
        <fullName evidence="13">RNA polymerase subunit gamma</fullName>
    </alternativeName>
    <alternativeName>
        <fullName evidence="13">Transcriptase subunit gamma</fullName>
    </alternativeName>
</protein>
<feature type="domain" description="RNA polymerase N-terminal" evidence="15">
    <location>
        <begin position="262"/>
        <end position="543"/>
    </location>
</feature>
<comment type="function">
    <text evidence="1 13 14">DNA-dependent RNA polymerase catalyzes the transcription of DNA into RNA using the four ribonucleoside triphosphates as substrates.</text>
</comment>
<keyword evidence="4" id="KW-0150">Chloroplast</keyword>
<dbReference type="InterPro" id="IPR034678">
    <property type="entry name" value="RNApol_RpoC1"/>
</dbReference>
<evidence type="ECO:0000256" key="4">
    <source>
        <dbReference type="ARBA" id="ARBA00022528"/>
    </source>
</evidence>
<dbReference type="InterPro" id="IPR000722">
    <property type="entry name" value="RNA_pol_asu"/>
</dbReference>
<dbReference type="GO" id="GO:0000287">
    <property type="term" value="F:magnesium ion binding"/>
    <property type="evidence" value="ECO:0007669"/>
    <property type="project" value="UniProtKB-UniRule"/>
</dbReference>
<evidence type="ECO:0000256" key="12">
    <source>
        <dbReference type="ARBA" id="ARBA00048552"/>
    </source>
</evidence>
<dbReference type="HAMAP" id="MF_01323">
    <property type="entry name" value="RNApol_bact_RpoC1"/>
    <property type="match status" value="1"/>
</dbReference>
<dbReference type="InterPro" id="IPR007080">
    <property type="entry name" value="RNA_pol_Rpb1_1"/>
</dbReference>
<evidence type="ECO:0000256" key="5">
    <source>
        <dbReference type="ARBA" id="ARBA00022640"/>
    </source>
</evidence>
<dbReference type="InterPro" id="IPR044893">
    <property type="entry name" value="RNA_pol_Rpb1_clamp_domain"/>
</dbReference>
<dbReference type="Gene3D" id="1.10.274.100">
    <property type="entry name" value="RNA polymerase Rpb1, domain 3"/>
    <property type="match status" value="1"/>
</dbReference>
<evidence type="ECO:0000256" key="14">
    <source>
        <dbReference type="RuleBase" id="RU004279"/>
    </source>
</evidence>
<feature type="binding site" evidence="13">
    <location>
        <position position="489"/>
    </location>
    <ligand>
        <name>Mg(2+)</name>
        <dbReference type="ChEBI" id="CHEBI:18420"/>
    </ligand>
</feature>
<dbReference type="EMBL" id="KF709391">
    <property type="protein sequence ID" value="AHA84939.1"/>
    <property type="molecule type" value="Genomic_DNA"/>
</dbReference>
<comment type="cofactor">
    <cofactor evidence="13">
        <name>Zn(2+)</name>
        <dbReference type="ChEBI" id="CHEBI:29105"/>
    </cofactor>
    <text evidence="13">Binds 1 Zn(2+) ion per subunit.</text>
</comment>
<accession>V5NB01</accession>
<evidence type="ECO:0000256" key="6">
    <source>
        <dbReference type="ARBA" id="ARBA00022679"/>
    </source>
</evidence>
<dbReference type="EC" id="2.7.7.6" evidence="13"/>
<dbReference type="GeneID" id="17961671"/>
<sequence>MIDRHKHQQLRIGLVSPQQISAWATKILPNGEIVGEVTKPYTFHYKTNKPEKDGLFCERIFGPIKSGICACGNYRVIGDEKEDPKFCEQCGVEFVDSRIRRYQMGYIKLACPVTHVWYLKRLPSFIANLLDKPLKELEGLVYCDFSFARPITKKPTFLRLRGLFEYEIQSWKYSIPLFFTTQGFDTFRNREISTGAGAIREQLADLDLHIILHNSLVEWKELGEEGPTGNEWEDRRVGRRKDFLVRRMELAKHFIRTNIEPEWMVLCLLPVLPPELRPIIQIDGGKLMSSDINELYRRVIYRNNTLTDLLTTSRSTPGELVMCQEKLVQEAVDTLLDNGIRGQPMRDGHNKVYKSFSDVIEGKEGRFRETLLGKRVDYSGRSVIVVGPSLSLHRCGLPREIAIELFQTFVIRGLIRQHLASNIGVAKSKIREKDLIVWEILQEVMQGHPVLLNRAPTLHKLGIQAFQPILVEGRAICLHPLVCKGFNADFDGDQMAVHVPLSLEAQAEARLLMFSHMNLLSPAIGDPISVPTQDMLIGLYVLTSGNRRGICINRYNPWNPKNYQNKRSDNNKYKYTKEPFFSNSYDVIGAYRQKRINLDSPLWLRWRLDQRVIASRETPIEVHYESLGNYYEIYGHYLIVRSIKKEILFLYIRTTVGHISLYREIEEAIQGFSKACSYGT</sequence>
<feature type="binding site" evidence="13">
    <location>
        <position position="71"/>
    </location>
    <ligand>
        <name>Zn(2+)</name>
        <dbReference type="ChEBI" id="CHEBI:29105"/>
    </ligand>
</feature>
<evidence type="ECO:0000256" key="10">
    <source>
        <dbReference type="ARBA" id="ARBA00022842"/>
    </source>
</evidence>
<dbReference type="InterPro" id="IPR006592">
    <property type="entry name" value="RNA_pol_N"/>
</dbReference>
<dbReference type="GO" id="GO:0003899">
    <property type="term" value="F:DNA-directed RNA polymerase activity"/>
    <property type="evidence" value="ECO:0007669"/>
    <property type="project" value="UniProtKB-UniRule"/>
</dbReference>
<dbReference type="Gene3D" id="4.10.860.120">
    <property type="entry name" value="RNA polymerase II, clamp domain"/>
    <property type="match status" value="1"/>
</dbReference>
<keyword evidence="3 13" id="KW-0240">DNA-directed RNA polymerase</keyword>
<dbReference type="Gene3D" id="1.10.40.90">
    <property type="match status" value="1"/>
</dbReference>
<dbReference type="PANTHER" id="PTHR19376">
    <property type="entry name" value="DNA-DIRECTED RNA POLYMERASE"/>
    <property type="match status" value="1"/>
</dbReference>
<feature type="binding site" evidence="13">
    <location>
        <position position="87"/>
    </location>
    <ligand>
        <name>Zn(2+)</name>
        <dbReference type="ChEBI" id="CHEBI:29105"/>
    </ligand>
</feature>
<evidence type="ECO:0000256" key="2">
    <source>
        <dbReference type="ARBA" id="ARBA00007207"/>
    </source>
</evidence>
<dbReference type="AlphaFoldDB" id="V5NB01"/>
<dbReference type="PANTHER" id="PTHR19376:SF54">
    <property type="entry name" value="DNA-DIRECTED RNA POLYMERASE SUBUNIT BETA"/>
    <property type="match status" value="1"/>
</dbReference>
<keyword evidence="7 13" id="KW-0548">Nucleotidyltransferase</keyword>
<organism evidence="16">
    <name type="scientific">Ajuga reptans</name>
    <name type="common">Bugle</name>
    <dbReference type="NCBI Taxonomy" id="38596"/>
    <lineage>
        <taxon>Eukaryota</taxon>
        <taxon>Viridiplantae</taxon>
        <taxon>Streptophyta</taxon>
        <taxon>Embryophyta</taxon>
        <taxon>Tracheophyta</taxon>
        <taxon>Spermatophyta</taxon>
        <taxon>Magnoliopsida</taxon>
        <taxon>eudicotyledons</taxon>
        <taxon>Gunneridae</taxon>
        <taxon>Pentapetalae</taxon>
        <taxon>asterids</taxon>
        <taxon>lamiids</taxon>
        <taxon>Lamiales</taxon>
        <taxon>Lamiaceae</taxon>
        <taxon>Ajugoideae</taxon>
        <taxon>Ajugeae</taxon>
        <taxon>Ajuga</taxon>
    </lineage>
</organism>
<feature type="binding site" evidence="13">
    <location>
        <position position="69"/>
    </location>
    <ligand>
        <name>Zn(2+)</name>
        <dbReference type="ChEBI" id="CHEBI:29105"/>
    </ligand>
</feature>
<keyword evidence="6 13" id="KW-0808">Transferase</keyword>